<dbReference type="Gramene" id="TraesNOR1D03G00566310.1">
    <property type="protein sequence ID" value="TraesNOR1D03G00566310.1"/>
    <property type="gene ID" value="TraesNOR1D03G00566310"/>
</dbReference>
<dbReference type="Gramene" id="TraesPARA_EIv1.0_0315410.1">
    <property type="protein sequence ID" value="TraesPARA_EIv1.0_0315410.1.CDS"/>
    <property type="gene ID" value="TraesPARA_EIv1.0_0315410"/>
</dbReference>
<keyword evidence="2" id="KW-0812">Transmembrane</keyword>
<dbReference type="Gramene" id="TraesARI1D03G00562650.1">
    <property type="protein sequence ID" value="TraesARI1D03G00562650.1"/>
    <property type="gene ID" value="TraesARI1D03G00562650"/>
</dbReference>
<dbReference type="AlphaFoldDB" id="A0A3B6A253"/>
<feature type="region of interest" description="Disordered" evidence="1">
    <location>
        <begin position="112"/>
        <end position="138"/>
    </location>
</feature>
<feature type="transmembrane region" description="Helical" evidence="2">
    <location>
        <begin position="88"/>
        <end position="107"/>
    </location>
</feature>
<evidence type="ECO:0000313" key="3">
    <source>
        <dbReference type="EnsemblPlants" id="TraesCS1D02G388100.1"/>
    </source>
</evidence>
<reference evidence="3" key="2">
    <citation type="submission" date="2018-10" db="UniProtKB">
        <authorList>
            <consortium name="EnsemblPlants"/>
        </authorList>
    </citation>
    <scope>IDENTIFICATION</scope>
</reference>
<evidence type="ECO:0000256" key="1">
    <source>
        <dbReference type="SAM" id="MobiDB-lite"/>
    </source>
</evidence>
<evidence type="ECO:0000313" key="4">
    <source>
        <dbReference type="Proteomes" id="UP000019116"/>
    </source>
</evidence>
<feature type="compositionally biased region" description="Polar residues" evidence="1">
    <location>
        <begin position="118"/>
        <end position="138"/>
    </location>
</feature>
<dbReference type="Gramene" id="TraesRN1D0100950800.1">
    <property type="protein sequence ID" value="TraesRN1D0100950800.1"/>
    <property type="gene ID" value="TraesRN1D0100950800"/>
</dbReference>
<dbReference type="Gramene" id="TraesLDM1D03G00558700.1">
    <property type="protein sequence ID" value="TraesLDM1D03G00558700.1"/>
    <property type="gene ID" value="TraesLDM1D03G00558700"/>
</dbReference>
<reference evidence="3" key="1">
    <citation type="submission" date="2018-08" db="EMBL/GenBank/DDBJ databases">
        <authorList>
            <person name="Rossello M."/>
        </authorList>
    </citation>
    <scope>NUCLEOTIDE SEQUENCE [LARGE SCALE GENOMIC DNA]</scope>
    <source>
        <strain evidence="3">cv. Chinese Spring</strain>
    </source>
</reference>
<accession>A0A3B6A253</accession>
<dbReference type="Gramene" id="TraesCS1D03G0899500.1">
    <property type="protein sequence ID" value="TraesCS1D03G0899500.1.CDS"/>
    <property type="gene ID" value="TraesCS1D03G0899500"/>
</dbReference>
<keyword evidence="4" id="KW-1185">Reference proteome</keyword>
<dbReference type="Gramene" id="TraesCS1D02G388100.1">
    <property type="protein sequence ID" value="TraesCS1D02G388100.1"/>
    <property type="gene ID" value="TraesCS1D02G388100"/>
</dbReference>
<evidence type="ECO:0000256" key="2">
    <source>
        <dbReference type="SAM" id="Phobius"/>
    </source>
</evidence>
<protein>
    <submittedName>
        <fullName evidence="3">Uncharacterized protein</fullName>
    </submittedName>
</protein>
<dbReference type="Gramene" id="TraesROB_scaffold_089182_01G000100.1">
    <property type="protein sequence ID" value="TraesROB_scaffold_089182_01G000100.1"/>
    <property type="gene ID" value="TraesROB_scaffold_089182_01G000100"/>
</dbReference>
<dbReference type="Gramene" id="TraesSTA1D03G00554930.1">
    <property type="protein sequence ID" value="TraesSTA1D03G00554930.1"/>
    <property type="gene ID" value="TraesSTA1D03G00554930"/>
</dbReference>
<dbReference type="Proteomes" id="UP000019116">
    <property type="component" value="Chromosome 1D"/>
</dbReference>
<keyword evidence="2" id="KW-1133">Transmembrane helix</keyword>
<dbReference type="Gramene" id="TraesPARA_EIv1.0_0315410.2">
    <property type="protein sequence ID" value="TraesPARA_EIv1.0_0315410.2.CDS"/>
    <property type="gene ID" value="TraesPARA_EIv1.0_0315410"/>
</dbReference>
<dbReference type="PaxDb" id="4565-Traes_1DL_12A0A03D9.1"/>
<name>A0A3B6A253_WHEAT</name>
<keyword evidence="2" id="KW-0472">Membrane</keyword>
<dbReference type="EnsemblPlants" id="TraesCS1D02G388100.1">
    <property type="protein sequence ID" value="TraesCS1D02G388100.1"/>
    <property type="gene ID" value="TraesCS1D02G388100"/>
</dbReference>
<sequence length="138" mass="15789">MAAVRCLARRLGKTLATVAEERRGQLVPRRFFSEHAHEMKQKMRKQKVEELYDALYKRGKIPTTSPSVQASQEPDRLRTRRYAMRIRGVFDLAAKMTLGFMLVAYAVSPKLPREEDTTNNCPQCGLRTSTTREGTTNN</sequence>
<dbReference type="Gramene" id="TraesJAG1D03G00555790.1">
    <property type="protein sequence ID" value="TraesJAG1D03G00555790.1"/>
    <property type="gene ID" value="TraesJAG1D03G00555790"/>
</dbReference>
<organism evidence="3">
    <name type="scientific">Triticum aestivum</name>
    <name type="common">Wheat</name>
    <dbReference type="NCBI Taxonomy" id="4565"/>
    <lineage>
        <taxon>Eukaryota</taxon>
        <taxon>Viridiplantae</taxon>
        <taxon>Streptophyta</taxon>
        <taxon>Embryophyta</taxon>
        <taxon>Tracheophyta</taxon>
        <taxon>Spermatophyta</taxon>
        <taxon>Magnoliopsida</taxon>
        <taxon>Liliopsida</taxon>
        <taxon>Poales</taxon>
        <taxon>Poaceae</taxon>
        <taxon>BOP clade</taxon>
        <taxon>Pooideae</taxon>
        <taxon>Triticodae</taxon>
        <taxon>Triticeae</taxon>
        <taxon>Triticinae</taxon>
        <taxon>Triticum</taxon>
    </lineage>
</organism>
<proteinExistence type="predicted"/>